<feature type="compositionally biased region" description="Basic and acidic residues" evidence="1">
    <location>
        <begin position="1"/>
        <end position="12"/>
    </location>
</feature>
<dbReference type="RefSeq" id="WP_239678025.1">
    <property type="nucleotide sequence ID" value="NZ_CP070499.1"/>
</dbReference>
<keyword evidence="4" id="KW-1185">Reference proteome</keyword>
<evidence type="ECO:0000313" key="4">
    <source>
        <dbReference type="Proteomes" id="UP000662857"/>
    </source>
</evidence>
<dbReference type="EMBL" id="CP070499">
    <property type="protein sequence ID" value="QSB15835.1"/>
    <property type="molecule type" value="Genomic_DNA"/>
</dbReference>
<dbReference type="Pfam" id="PF11303">
    <property type="entry name" value="DUF3105"/>
    <property type="match status" value="1"/>
</dbReference>
<proteinExistence type="predicted"/>
<sequence>MTTKTNKGDRRNQSALVSQDKRGKGGAARKGRKPIAPVKVSKERNWGPIAMFAVVGLLAAGIIGYAFWAQWDSRALPWQEQAAEIEGLIDYRAEDDSVMGEAQRAHQSGPVQYDTSPPAYGPHNEIWQNCQGDVYPAPIANEHAVHSLEHGAIWITYNPDLLDESGVDRLASLVEGNEKMMMSPYPSLDAPISLQAWGYQLKLDDPGDGRINEFIRALRVNSSLEGPNARCDGGVSTTGTTPIA</sequence>
<keyword evidence="2" id="KW-0472">Membrane</keyword>
<dbReference type="InterPro" id="IPR021454">
    <property type="entry name" value="DUF3105"/>
</dbReference>
<evidence type="ECO:0000256" key="1">
    <source>
        <dbReference type="SAM" id="MobiDB-lite"/>
    </source>
</evidence>
<gene>
    <name evidence="3" type="ORF">JQS43_05730</name>
</gene>
<dbReference type="Proteomes" id="UP000662857">
    <property type="component" value="Chromosome"/>
</dbReference>
<organism evidence="3 4">
    <name type="scientific">Natronosporangium hydrolyticum</name>
    <dbReference type="NCBI Taxonomy" id="2811111"/>
    <lineage>
        <taxon>Bacteria</taxon>
        <taxon>Bacillati</taxon>
        <taxon>Actinomycetota</taxon>
        <taxon>Actinomycetes</taxon>
        <taxon>Micromonosporales</taxon>
        <taxon>Micromonosporaceae</taxon>
        <taxon>Natronosporangium</taxon>
    </lineage>
</organism>
<feature type="region of interest" description="Disordered" evidence="1">
    <location>
        <begin position="1"/>
        <end position="36"/>
    </location>
</feature>
<evidence type="ECO:0000256" key="2">
    <source>
        <dbReference type="SAM" id="Phobius"/>
    </source>
</evidence>
<keyword evidence="2" id="KW-0812">Transmembrane</keyword>
<accession>A0A895YIK3</accession>
<keyword evidence="2" id="KW-1133">Transmembrane helix</keyword>
<dbReference type="KEGG" id="nhy:JQS43_05730"/>
<feature type="transmembrane region" description="Helical" evidence="2">
    <location>
        <begin position="49"/>
        <end position="68"/>
    </location>
</feature>
<protein>
    <submittedName>
        <fullName evidence="3">DUF3105 domain-containing protein</fullName>
    </submittedName>
</protein>
<dbReference type="AlphaFoldDB" id="A0A895YIK3"/>
<reference evidence="3" key="1">
    <citation type="submission" date="2021-02" db="EMBL/GenBank/DDBJ databases">
        <title>Natrosporangium hydrolyticum gen. nov., sp. nov, a haloalkaliphilic actinobacterium from a soda solonchak soil.</title>
        <authorList>
            <person name="Sorokin D.Y."/>
            <person name="Khijniak T.V."/>
            <person name="Zakharycheva A.P."/>
            <person name="Boueva O.V."/>
            <person name="Ariskina E.V."/>
            <person name="Hahnke R.L."/>
            <person name="Bunk B."/>
            <person name="Sproer C."/>
            <person name="Schumann P."/>
            <person name="Evtushenko L.I."/>
            <person name="Kublanov I.V."/>
        </authorList>
    </citation>
    <scope>NUCLEOTIDE SEQUENCE</scope>
    <source>
        <strain evidence="3">DSM 106523</strain>
    </source>
</reference>
<name>A0A895YIK3_9ACTN</name>
<evidence type="ECO:0000313" key="3">
    <source>
        <dbReference type="EMBL" id="QSB15835.1"/>
    </source>
</evidence>